<dbReference type="EMBL" id="KI894030">
    <property type="protein sequence ID" value="OBR86265.1"/>
    <property type="molecule type" value="Genomic_DNA"/>
</dbReference>
<feature type="chain" id="PRO_5008342200" evidence="1">
    <location>
        <begin position="21"/>
        <end position="181"/>
    </location>
</feature>
<feature type="signal peptide" evidence="1">
    <location>
        <begin position="1"/>
        <end position="20"/>
    </location>
</feature>
<organism evidence="2">
    <name type="scientific">Kwoniella dejecticola CBS 10117</name>
    <dbReference type="NCBI Taxonomy" id="1296121"/>
    <lineage>
        <taxon>Eukaryota</taxon>
        <taxon>Fungi</taxon>
        <taxon>Dikarya</taxon>
        <taxon>Basidiomycota</taxon>
        <taxon>Agaricomycotina</taxon>
        <taxon>Tremellomycetes</taxon>
        <taxon>Tremellales</taxon>
        <taxon>Cryptococcaceae</taxon>
        <taxon>Kwoniella</taxon>
    </lineage>
</organism>
<reference evidence="3" key="3">
    <citation type="submission" date="2024-02" db="EMBL/GenBank/DDBJ databases">
        <title>Comparative genomics of Cryptococcus and Kwoniella reveals pathogenesis evolution and contrasting modes of karyotype evolution via chromosome fusion or intercentromeric recombination.</title>
        <authorList>
            <person name="Coelho M.A."/>
            <person name="David-Palma M."/>
            <person name="Shea T."/>
            <person name="Bowers K."/>
            <person name="McGinley-Smith S."/>
            <person name="Mohammad A.W."/>
            <person name="Gnirke A."/>
            <person name="Yurkov A.M."/>
            <person name="Nowrousian M."/>
            <person name="Sun S."/>
            <person name="Cuomo C.A."/>
            <person name="Heitman J."/>
        </authorList>
    </citation>
    <scope>NUCLEOTIDE SEQUENCE</scope>
    <source>
        <strain evidence="3">CBS 10117</strain>
    </source>
</reference>
<reference evidence="3" key="2">
    <citation type="submission" date="2013-07" db="EMBL/GenBank/DDBJ databases">
        <authorList>
            <consortium name="The Broad Institute Genome Sequencing Platform"/>
            <person name="Cuomo C."/>
            <person name="Litvintseva A."/>
            <person name="Chen Y."/>
            <person name="Heitman J."/>
            <person name="Sun S."/>
            <person name="Springer D."/>
            <person name="Dromer F."/>
            <person name="Young S.K."/>
            <person name="Zeng Q."/>
            <person name="Gargeya S."/>
            <person name="Fitzgerald M."/>
            <person name="Abouelleil A."/>
            <person name="Alvarado L."/>
            <person name="Berlin A.M."/>
            <person name="Chapman S.B."/>
            <person name="Dewar J."/>
            <person name="Goldberg J."/>
            <person name="Griggs A."/>
            <person name="Gujja S."/>
            <person name="Hansen M."/>
            <person name="Howarth C."/>
            <person name="Imamovic A."/>
            <person name="Larimer J."/>
            <person name="McCowan C."/>
            <person name="Murphy C."/>
            <person name="Pearson M."/>
            <person name="Priest M."/>
            <person name="Roberts A."/>
            <person name="Saif S."/>
            <person name="Shea T."/>
            <person name="Sykes S."/>
            <person name="Wortman J."/>
            <person name="Nusbaum C."/>
            <person name="Birren B."/>
        </authorList>
    </citation>
    <scope>NUCLEOTIDE SEQUENCE</scope>
    <source>
        <strain evidence="3">CBS 10117</strain>
    </source>
</reference>
<evidence type="ECO:0000313" key="2">
    <source>
        <dbReference type="EMBL" id="OBR86265.1"/>
    </source>
</evidence>
<name>A0A1A6A880_9TREE</name>
<accession>A0A1A6A880</accession>
<dbReference type="RefSeq" id="XP_018264107.1">
    <property type="nucleotide sequence ID" value="XM_018407299.1"/>
</dbReference>
<sequence>MVKLSSLLFFSSIFTLSTTAENKAPYQSKISVQNSIPNYTRSILQRDHNSDFLGPHELAWTWNATDLQSLDQDEWLQEPVTWLIYDRGADMRDPQDDDIIFNLTCYYEISKECVGANEILVNQTIGAPFLSLPDSTQPQDVLTKGNVICPEGRCIAKDCTGLEVPTFDREDLIRAFKNPSS</sequence>
<dbReference type="AlphaFoldDB" id="A0A1A6A880"/>
<gene>
    <name evidence="2" type="ORF">I303_03987</name>
    <name evidence="3" type="ORF">I303_103970</name>
</gene>
<dbReference type="KEGG" id="kdj:28967686"/>
<dbReference type="EMBL" id="CP144533">
    <property type="protein sequence ID" value="WWC61387.1"/>
    <property type="molecule type" value="Genomic_DNA"/>
</dbReference>
<evidence type="ECO:0000256" key="1">
    <source>
        <dbReference type="SAM" id="SignalP"/>
    </source>
</evidence>
<proteinExistence type="predicted"/>
<dbReference type="VEuPathDB" id="FungiDB:I303_03987"/>
<dbReference type="Proteomes" id="UP000078595">
    <property type="component" value="Chromosome 4"/>
</dbReference>
<protein>
    <submittedName>
        <fullName evidence="2">Uncharacterized protein</fullName>
    </submittedName>
</protein>
<reference evidence="2" key="1">
    <citation type="submission" date="2013-07" db="EMBL/GenBank/DDBJ databases">
        <title>The Genome Sequence of Cryptococcus dejecticola CBS10117.</title>
        <authorList>
            <consortium name="The Broad Institute Genome Sequencing Platform"/>
            <person name="Cuomo C."/>
            <person name="Litvintseva A."/>
            <person name="Chen Y."/>
            <person name="Heitman J."/>
            <person name="Sun S."/>
            <person name="Springer D."/>
            <person name="Dromer F."/>
            <person name="Young S.K."/>
            <person name="Zeng Q."/>
            <person name="Gargeya S."/>
            <person name="Fitzgerald M."/>
            <person name="Abouelleil A."/>
            <person name="Alvarado L."/>
            <person name="Berlin A.M."/>
            <person name="Chapman S.B."/>
            <person name="Dewar J."/>
            <person name="Goldberg J."/>
            <person name="Griggs A."/>
            <person name="Gujja S."/>
            <person name="Hansen M."/>
            <person name="Howarth C."/>
            <person name="Imamovic A."/>
            <person name="Larimer J."/>
            <person name="McCowan C."/>
            <person name="Murphy C."/>
            <person name="Pearson M."/>
            <person name="Priest M."/>
            <person name="Roberts A."/>
            <person name="Saif S."/>
            <person name="Shea T."/>
            <person name="Sykes S."/>
            <person name="Wortman J."/>
            <person name="Nusbaum C."/>
            <person name="Birren B."/>
        </authorList>
    </citation>
    <scope>NUCLEOTIDE SEQUENCE [LARGE SCALE GENOMIC DNA]</scope>
    <source>
        <strain evidence="2">CBS 10117</strain>
    </source>
</reference>
<keyword evidence="4" id="KW-1185">Reference proteome</keyword>
<dbReference type="GeneID" id="28967686"/>
<keyword evidence="1" id="KW-0732">Signal</keyword>
<evidence type="ECO:0000313" key="4">
    <source>
        <dbReference type="Proteomes" id="UP000078595"/>
    </source>
</evidence>
<dbReference type="OrthoDB" id="10445653at2759"/>
<evidence type="ECO:0000313" key="3">
    <source>
        <dbReference type="EMBL" id="WWC61387.1"/>
    </source>
</evidence>